<evidence type="ECO:0000313" key="2">
    <source>
        <dbReference type="Proteomes" id="UP001207654"/>
    </source>
</evidence>
<sequence length="74" mass="7998">MKLTKSGDATVTVVPDTATVPTFFVLMGDWSDLTSGTVNNVLTYRALNLRVNNWSPTAPFDTSFSPFPPPPPPT</sequence>
<reference evidence="1 2" key="1">
    <citation type="submission" date="2022-11" db="EMBL/GenBank/DDBJ databases">
        <title>Minimal conservation of predation-associated metabolite biosynthetic gene clusters underscores biosynthetic potential of Myxococcota including descriptions for ten novel species: Archangium lansinium sp. nov., Myxococcus landrumus sp. nov., Nannocystis bai.</title>
        <authorList>
            <person name="Ahearne A."/>
            <person name="Stevens C."/>
            <person name="Phillips K."/>
        </authorList>
    </citation>
    <scope>NUCLEOTIDE SEQUENCE [LARGE SCALE GENOMIC DNA]</scope>
    <source>
        <strain evidence="1 2">MIWBW</strain>
    </source>
</reference>
<proteinExistence type="predicted"/>
<dbReference type="RefSeq" id="WP_267537645.1">
    <property type="nucleotide sequence ID" value="NZ_JAPNKA010000001.1"/>
</dbReference>
<protein>
    <submittedName>
        <fullName evidence="1">Uncharacterized protein</fullName>
    </submittedName>
</protein>
<dbReference type="EMBL" id="JAPNKA010000001">
    <property type="protein sequence ID" value="MCY1078885.1"/>
    <property type="molecule type" value="Genomic_DNA"/>
</dbReference>
<gene>
    <name evidence="1" type="ORF">OV287_30940</name>
</gene>
<organism evidence="1 2">
    <name type="scientific">Archangium lansingense</name>
    <dbReference type="NCBI Taxonomy" id="2995310"/>
    <lineage>
        <taxon>Bacteria</taxon>
        <taxon>Pseudomonadati</taxon>
        <taxon>Myxococcota</taxon>
        <taxon>Myxococcia</taxon>
        <taxon>Myxococcales</taxon>
        <taxon>Cystobacterineae</taxon>
        <taxon>Archangiaceae</taxon>
        <taxon>Archangium</taxon>
    </lineage>
</organism>
<accession>A0ABT4AB33</accession>
<comment type="caution">
    <text evidence="1">The sequence shown here is derived from an EMBL/GenBank/DDBJ whole genome shotgun (WGS) entry which is preliminary data.</text>
</comment>
<evidence type="ECO:0000313" key="1">
    <source>
        <dbReference type="EMBL" id="MCY1078885.1"/>
    </source>
</evidence>
<keyword evidence="2" id="KW-1185">Reference proteome</keyword>
<dbReference type="Proteomes" id="UP001207654">
    <property type="component" value="Unassembled WGS sequence"/>
</dbReference>
<name>A0ABT4AB33_9BACT</name>